<dbReference type="GO" id="GO:0018169">
    <property type="term" value="F:ribosomal S6-glutamic acid ligase activity"/>
    <property type="evidence" value="ECO:0007669"/>
    <property type="project" value="TreeGrafter"/>
</dbReference>
<reference evidence="3" key="1">
    <citation type="submission" date="2022-07" db="EMBL/GenBank/DDBJ databases">
        <authorList>
            <person name="Trinca V."/>
            <person name="Uliana J.V.C."/>
            <person name="Torres T.T."/>
            <person name="Ward R.J."/>
            <person name="Monesi N."/>
        </authorList>
    </citation>
    <scope>NUCLEOTIDE SEQUENCE</scope>
    <source>
        <strain evidence="3">HSMRA1968</strain>
        <tissue evidence="3">Whole embryos</tissue>
    </source>
</reference>
<sequence>MPKAFVFYAKETVTDDTTSKMARIHVIHENPLWLPPLAQAFDQEGLPWTELFLDVGTFDLSSPPPEGVFYNRMSASSHTRNHRYSAELTASVLAWLKRWGRCIVNGPDVLDLEISKVRQYAALERLGITTPRTVFLSGRDQIVSAAKKYFDGKPFILKPNRGGRGEGVQLFKTVENLAEFVESDNSLNSFVISRIFLMT</sequence>
<evidence type="ECO:0000259" key="2">
    <source>
        <dbReference type="PROSITE" id="PS50975"/>
    </source>
</evidence>
<comment type="caution">
    <text evidence="3">The sequence shown here is derived from an EMBL/GenBank/DDBJ whole genome shotgun (WGS) entry which is preliminary data.</text>
</comment>
<dbReference type="GO" id="GO:0005524">
    <property type="term" value="F:ATP binding"/>
    <property type="evidence" value="ECO:0007669"/>
    <property type="project" value="UniProtKB-UniRule"/>
</dbReference>
<dbReference type="PROSITE" id="PS50975">
    <property type="entry name" value="ATP_GRASP"/>
    <property type="match status" value="1"/>
</dbReference>
<protein>
    <recommendedName>
        <fullName evidence="2">ATP-grasp domain-containing protein</fullName>
    </recommendedName>
</protein>
<dbReference type="Proteomes" id="UP001151699">
    <property type="component" value="Chromosome X"/>
</dbReference>
<dbReference type="GO" id="GO:0046872">
    <property type="term" value="F:metal ion binding"/>
    <property type="evidence" value="ECO:0007669"/>
    <property type="project" value="InterPro"/>
</dbReference>
<dbReference type="GO" id="GO:0005737">
    <property type="term" value="C:cytoplasm"/>
    <property type="evidence" value="ECO:0007669"/>
    <property type="project" value="TreeGrafter"/>
</dbReference>
<feature type="non-terminal residue" evidence="3">
    <location>
        <position position="1"/>
    </location>
</feature>
<dbReference type="AlphaFoldDB" id="A0A9Q0MU21"/>
<gene>
    <name evidence="3" type="ORF">Bhyg_10718</name>
</gene>
<dbReference type="SUPFAM" id="SSF56059">
    <property type="entry name" value="Glutathione synthetase ATP-binding domain-like"/>
    <property type="match status" value="1"/>
</dbReference>
<organism evidence="3 4">
    <name type="scientific">Pseudolycoriella hygida</name>
    <dbReference type="NCBI Taxonomy" id="35572"/>
    <lineage>
        <taxon>Eukaryota</taxon>
        <taxon>Metazoa</taxon>
        <taxon>Ecdysozoa</taxon>
        <taxon>Arthropoda</taxon>
        <taxon>Hexapoda</taxon>
        <taxon>Insecta</taxon>
        <taxon>Pterygota</taxon>
        <taxon>Neoptera</taxon>
        <taxon>Endopterygota</taxon>
        <taxon>Diptera</taxon>
        <taxon>Nematocera</taxon>
        <taxon>Sciaroidea</taxon>
        <taxon>Sciaridae</taxon>
        <taxon>Pseudolycoriella</taxon>
    </lineage>
</organism>
<name>A0A9Q0MU21_9DIPT</name>
<dbReference type="PANTHER" id="PTHR21621">
    <property type="entry name" value="RIBOSOMAL PROTEIN S6 MODIFICATION PROTEIN"/>
    <property type="match status" value="1"/>
</dbReference>
<dbReference type="InterPro" id="IPR013815">
    <property type="entry name" value="ATP_grasp_subdomain_1"/>
</dbReference>
<evidence type="ECO:0000313" key="3">
    <source>
        <dbReference type="EMBL" id="KAJ6637986.1"/>
    </source>
</evidence>
<feature type="domain" description="ATP-grasp" evidence="2">
    <location>
        <begin position="120"/>
        <end position="175"/>
    </location>
</feature>
<dbReference type="PANTHER" id="PTHR21621:SF0">
    <property type="entry name" value="BETA-CITRYLGLUTAMATE SYNTHASE B-RELATED"/>
    <property type="match status" value="1"/>
</dbReference>
<accession>A0A9Q0MU21</accession>
<evidence type="ECO:0000313" key="4">
    <source>
        <dbReference type="Proteomes" id="UP001151699"/>
    </source>
</evidence>
<keyword evidence="1" id="KW-0547">Nucleotide-binding</keyword>
<keyword evidence="4" id="KW-1185">Reference proteome</keyword>
<keyword evidence="1" id="KW-0067">ATP-binding</keyword>
<dbReference type="InterPro" id="IPR011761">
    <property type="entry name" value="ATP-grasp"/>
</dbReference>
<proteinExistence type="predicted"/>
<dbReference type="Gene3D" id="3.30.1490.20">
    <property type="entry name" value="ATP-grasp fold, A domain"/>
    <property type="match status" value="1"/>
</dbReference>
<dbReference type="EMBL" id="WJQU01000003">
    <property type="protein sequence ID" value="KAJ6637986.1"/>
    <property type="molecule type" value="Genomic_DNA"/>
</dbReference>
<evidence type="ECO:0000256" key="1">
    <source>
        <dbReference type="PROSITE-ProRule" id="PRU00409"/>
    </source>
</evidence>
<dbReference type="OrthoDB" id="9992032at2759"/>